<proteinExistence type="predicted"/>
<reference evidence="1 2" key="1">
    <citation type="journal article" date="2024" name="J. Plant Pathol.">
        <title>Sequence and assembly of the genome of Seiridium unicorne, isolate CBS 538.82, causal agent of cypress canker disease.</title>
        <authorList>
            <person name="Scali E."/>
            <person name="Rocca G.D."/>
            <person name="Danti R."/>
            <person name="Garbelotto M."/>
            <person name="Barberini S."/>
            <person name="Baroncelli R."/>
            <person name="Emiliani G."/>
        </authorList>
    </citation>
    <scope>NUCLEOTIDE SEQUENCE [LARGE SCALE GENOMIC DNA]</scope>
    <source>
        <strain evidence="1 2">BM-138-508</strain>
    </source>
</reference>
<evidence type="ECO:0000313" key="2">
    <source>
        <dbReference type="Proteomes" id="UP001408356"/>
    </source>
</evidence>
<dbReference type="Proteomes" id="UP001408356">
    <property type="component" value="Unassembled WGS sequence"/>
</dbReference>
<sequence>MYTLVYTNCIIRNPFSKISPQVEHRHDYVISQQPSVNDSASKIWPCVLQHGKVPPQGVAVFRVDRPNSFYAYALTSNGSPQHGVSVSVHTQKSVQLGRKEADGTVTPGSSVQYIVQDGATDLDANSLPPHGFVNSFEIQTGSDFTSQDAASYNFGIGFGDSEKPFAVFRPSPNMTYSFSPTDVYYLNFSDLTQGSLIDVTQTGQALKIDFTTLESRAARVTHNEEGTFILESD</sequence>
<dbReference type="EMBL" id="JARVKF010000419">
    <property type="protein sequence ID" value="KAK9415000.1"/>
    <property type="molecule type" value="Genomic_DNA"/>
</dbReference>
<keyword evidence="2" id="KW-1185">Reference proteome</keyword>
<name>A0ABR2UK48_9PEZI</name>
<evidence type="ECO:0000313" key="1">
    <source>
        <dbReference type="EMBL" id="KAK9415000.1"/>
    </source>
</evidence>
<accession>A0ABR2UK48</accession>
<organism evidence="1 2">
    <name type="scientific">Seiridium unicorne</name>
    <dbReference type="NCBI Taxonomy" id="138068"/>
    <lineage>
        <taxon>Eukaryota</taxon>
        <taxon>Fungi</taxon>
        <taxon>Dikarya</taxon>
        <taxon>Ascomycota</taxon>
        <taxon>Pezizomycotina</taxon>
        <taxon>Sordariomycetes</taxon>
        <taxon>Xylariomycetidae</taxon>
        <taxon>Amphisphaeriales</taxon>
        <taxon>Sporocadaceae</taxon>
        <taxon>Seiridium</taxon>
    </lineage>
</organism>
<comment type="caution">
    <text evidence="1">The sequence shown here is derived from an EMBL/GenBank/DDBJ whole genome shotgun (WGS) entry which is preliminary data.</text>
</comment>
<protein>
    <submittedName>
        <fullName evidence="1">Uncharacterized protein</fullName>
    </submittedName>
</protein>
<gene>
    <name evidence="1" type="ORF">SUNI508_10605</name>
</gene>